<comment type="caution">
    <text evidence="1">The sequence shown here is derived from an EMBL/GenBank/DDBJ whole genome shotgun (WGS) entry which is preliminary data.</text>
</comment>
<proteinExistence type="predicted"/>
<dbReference type="Proteomes" id="UP001055879">
    <property type="component" value="Linkage Group LG05"/>
</dbReference>
<protein>
    <submittedName>
        <fullName evidence="1">Uncharacterized protein</fullName>
    </submittedName>
</protein>
<name>A0ACB9C0S4_ARCLA</name>
<sequence length="67" mass="7509">MTHVFQYPSDWGGLDIILLMYQTCSDCSLDVSNMTDLVVGLLALCSRGIVLRTQLKRGAHESIDMYL</sequence>
<evidence type="ECO:0000313" key="1">
    <source>
        <dbReference type="EMBL" id="KAI3727752.1"/>
    </source>
</evidence>
<accession>A0ACB9C0S4</accession>
<keyword evidence="2" id="KW-1185">Reference proteome</keyword>
<reference evidence="2" key="1">
    <citation type="journal article" date="2022" name="Mol. Ecol. Resour.">
        <title>The genomes of chicory, endive, great burdock and yacon provide insights into Asteraceae palaeo-polyploidization history and plant inulin production.</title>
        <authorList>
            <person name="Fan W."/>
            <person name="Wang S."/>
            <person name="Wang H."/>
            <person name="Wang A."/>
            <person name="Jiang F."/>
            <person name="Liu H."/>
            <person name="Zhao H."/>
            <person name="Xu D."/>
            <person name="Zhang Y."/>
        </authorList>
    </citation>
    <scope>NUCLEOTIDE SEQUENCE [LARGE SCALE GENOMIC DNA]</scope>
    <source>
        <strain evidence="2">cv. Niubang</strain>
    </source>
</reference>
<gene>
    <name evidence="1" type="ORF">L6452_16372</name>
</gene>
<evidence type="ECO:0000313" key="2">
    <source>
        <dbReference type="Proteomes" id="UP001055879"/>
    </source>
</evidence>
<organism evidence="1 2">
    <name type="scientific">Arctium lappa</name>
    <name type="common">Greater burdock</name>
    <name type="synonym">Lappa major</name>
    <dbReference type="NCBI Taxonomy" id="4217"/>
    <lineage>
        <taxon>Eukaryota</taxon>
        <taxon>Viridiplantae</taxon>
        <taxon>Streptophyta</taxon>
        <taxon>Embryophyta</taxon>
        <taxon>Tracheophyta</taxon>
        <taxon>Spermatophyta</taxon>
        <taxon>Magnoliopsida</taxon>
        <taxon>eudicotyledons</taxon>
        <taxon>Gunneridae</taxon>
        <taxon>Pentapetalae</taxon>
        <taxon>asterids</taxon>
        <taxon>campanulids</taxon>
        <taxon>Asterales</taxon>
        <taxon>Asteraceae</taxon>
        <taxon>Carduoideae</taxon>
        <taxon>Cardueae</taxon>
        <taxon>Arctiinae</taxon>
        <taxon>Arctium</taxon>
    </lineage>
</organism>
<reference evidence="1 2" key="2">
    <citation type="journal article" date="2022" name="Mol. Ecol. Resour.">
        <title>The genomes of chicory, endive, great burdock and yacon provide insights into Asteraceae paleo-polyploidization history and plant inulin production.</title>
        <authorList>
            <person name="Fan W."/>
            <person name="Wang S."/>
            <person name="Wang H."/>
            <person name="Wang A."/>
            <person name="Jiang F."/>
            <person name="Liu H."/>
            <person name="Zhao H."/>
            <person name="Xu D."/>
            <person name="Zhang Y."/>
        </authorList>
    </citation>
    <scope>NUCLEOTIDE SEQUENCE [LARGE SCALE GENOMIC DNA]</scope>
    <source>
        <strain evidence="2">cv. Niubang</strain>
    </source>
</reference>
<dbReference type="EMBL" id="CM042051">
    <property type="protein sequence ID" value="KAI3727752.1"/>
    <property type="molecule type" value="Genomic_DNA"/>
</dbReference>